<dbReference type="AlphaFoldDB" id="A0A345DN62"/>
<evidence type="ECO:0008006" key="3">
    <source>
        <dbReference type="Google" id="ProtNLM"/>
    </source>
</evidence>
<evidence type="ECO:0000313" key="2">
    <source>
        <dbReference type="Proteomes" id="UP000253689"/>
    </source>
</evidence>
<proteinExistence type="predicted"/>
<protein>
    <recommendedName>
        <fullName evidence="3">Lipoprotein</fullName>
    </recommendedName>
</protein>
<name>A0A345DN62_9MOLU</name>
<dbReference type="KEGG" id="sphh:SDAV_00659"/>
<accession>A0A345DN62</accession>
<dbReference type="EMBL" id="CP031088">
    <property type="protein sequence ID" value="AXF95650.1"/>
    <property type="molecule type" value="Genomic_DNA"/>
</dbReference>
<dbReference type="Proteomes" id="UP000253689">
    <property type="component" value="Chromosome"/>
</dbReference>
<organism evidence="1 2">
    <name type="scientific">Spiroplasma phoeniceum P40</name>
    <dbReference type="NCBI Taxonomy" id="1276259"/>
    <lineage>
        <taxon>Bacteria</taxon>
        <taxon>Bacillati</taxon>
        <taxon>Mycoplasmatota</taxon>
        <taxon>Mollicutes</taxon>
        <taxon>Entomoplasmatales</taxon>
        <taxon>Spiroplasmataceae</taxon>
        <taxon>Spiroplasma</taxon>
    </lineage>
</organism>
<sequence length="85" mass="9626">MKRLLTIFSSFVLGSGNVFGVASCTARGKYERDDKDELDHNQDLGILNDIKEEVNQTFAAWWDTKATIDINDYPDQIPFVAELVD</sequence>
<keyword evidence="2" id="KW-1185">Reference proteome</keyword>
<gene>
    <name evidence="1" type="ORF">SDAV_00659</name>
</gene>
<evidence type="ECO:0000313" key="1">
    <source>
        <dbReference type="EMBL" id="AXF95650.1"/>
    </source>
</evidence>
<dbReference type="PROSITE" id="PS51257">
    <property type="entry name" value="PROKAR_LIPOPROTEIN"/>
    <property type="match status" value="1"/>
</dbReference>
<reference evidence="2" key="1">
    <citation type="submission" date="2018-07" db="EMBL/GenBank/DDBJ databases">
        <title>Complete Genome Sequence of Spiroplasma phoeniceum.</title>
        <authorList>
            <person name="Davis R.E."/>
            <person name="Shao J.Y."/>
            <person name="Zhao Y."/>
            <person name="Silver A."/>
            <person name="Stump z."/>
            <person name="Gasparich G."/>
        </authorList>
    </citation>
    <scope>NUCLEOTIDE SEQUENCE [LARGE SCALE GENOMIC DNA]</scope>
    <source>
        <strain evidence="2">P40</strain>
    </source>
</reference>